<feature type="region of interest" description="Disordered" evidence="1">
    <location>
        <begin position="1"/>
        <end position="68"/>
    </location>
</feature>
<evidence type="ECO:0000313" key="2">
    <source>
        <dbReference type="EMBL" id="GFD49298.1"/>
    </source>
</evidence>
<comment type="caution">
    <text evidence="2">The sequence shown here is derived from an EMBL/GenBank/DDBJ whole genome shotgun (WGS) entry which is preliminary data.</text>
</comment>
<organism evidence="2">
    <name type="scientific">Tanacetum cinerariifolium</name>
    <name type="common">Dalmatian daisy</name>
    <name type="synonym">Chrysanthemum cinerariifolium</name>
    <dbReference type="NCBI Taxonomy" id="118510"/>
    <lineage>
        <taxon>Eukaryota</taxon>
        <taxon>Viridiplantae</taxon>
        <taxon>Streptophyta</taxon>
        <taxon>Embryophyta</taxon>
        <taxon>Tracheophyta</taxon>
        <taxon>Spermatophyta</taxon>
        <taxon>Magnoliopsida</taxon>
        <taxon>eudicotyledons</taxon>
        <taxon>Gunneridae</taxon>
        <taxon>Pentapetalae</taxon>
        <taxon>asterids</taxon>
        <taxon>campanulids</taxon>
        <taxon>Asterales</taxon>
        <taxon>Asteraceae</taxon>
        <taxon>Asteroideae</taxon>
        <taxon>Anthemideae</taxon>
        <taxon>Anthemidinae</taxon>
        <taxon>Tanacetum</taxon>
    </lineage>
</organism>
<name>A0A699WUR8_TANCI</name>
<sequence length="125" mass="14271">EKKYVEFEGTGKQKEASVEIPKSGDDSTNSGSSGDNSRNDSEDEETIPPSLESPVTPQVQLRRSSRVIRPPERYSPSINYILLIENGEPECYLEAMRLKDSLQWELAMKDEMKSFEKNKTWLLTK</sequence>
<reference evidence="2" key="1">
    <citation type="journal article" date="2019" name="Sci. Rep.">
        <title>Draft genome of Tanacetum cinerariifolium, the natural source of mosquito coil.</title>
        <authorList>
            <person name="Yamashiro T."/>
            <person name="Shiraishi A."/>
            <person name="Satake H."/>
            <person name="Nakayama K."/>
        </authorList>
    </citation>
    <scope>NUCLEOTIDE SEQUENCE</scope>
</reference>
<feature type="compositionally biased region" description="Low complexity" evidence="1">
    <location>
        <begin position="26"/>
        <end position="36"/>
    </location>
</feature>
<feature type="non-terminal residue" evidence="2">
    <location>
        <position position="1"/>
    </location>
</feature>
<protein>
    <submittedName>
        <fullName evidence="2">Putative retrovirus-related Pol polyprotein from transposon TNT 1-94</fullName>
    </submittedName>
</protein>
<dbReference type="EMBL" id="BKCJ011739360">
    <property type="protein sequence ID" value="GFD49298.1"/>
    <property type="molecule type" value="Genomic_DNA"/>
</dbReference>
<feature type="compositionally biased region" description="Polar residues" evidence="1">
    <location>
        <begin position="53"/>
        <end position="62"/>
    </location>
</feature>
<gene>
    <name evidence="2" type="ORF">Tci_921267</name>
</gene>
<evidence type="ECO:0000256" key="1">
    <source>
        <dbReference type="SAM" id="MobiDB-lite"/>
    </source>
</evidence>
<feature type="compositionally biased region" description="Basic and acidic residues" evidence="1">
    <location>
        <begin position="1"/>
        <end position="25"/>
    </location>
</feature>
<accession>A0A699WUR8</accession>
<feature type="non-terminal residue" evidence="2">
    <location>
        <position position="125"/>
    </location>
</feature>
<proteinExistence type="predicted"/>
<dbReference type="AlphaFoldDB" id="A0A699WUR8"/>